<dbReference type="InterPro" id="IPR005990">
    <property type="entry name" value="IMP_DH"/>
</dbReference>
<comment type="similarity">
    <text evidence="1 9 15">Belongs to the IMPDH/GMPR family.</text>
</comment>
<evidence type="ECO:0000256" key="14">
    <source>
        <dbReference type="PROSITE-ProRule" id="PRU00703"/>
    </source>
</evidence>
<dbReference type="SMART" id="SM00116">
    <property type="entry name" value="CBS"/>
    <property type="match status" value="2"/>
</dbReference>
<feature type="binding site" evidence="9 11">
    <location>
        <position position="478"/>
    </location>
    <ligand>
        <name>IMP</name>
        <dbReference type="ChEBI" id="CHEBI:58053"/>
    </ligand>
</feature>
<dbReference type="EMBL" id="CADCWG010000068">
    <property type="protein sequence ID" value="CAA9544415.1"/>
    <property type="molecule type" value="Genomic_DNA"/>
</dbReference>
<keyword evidence="9 12" id="KW-0520">NAD</keyword>
<dbReference type="Gene3D" id="3.20.20.70">
    <property type="entry name" value="Aldolase class I"/>
    <property type="match status" value="1"/>
</dbReference>
<feature type="binding site" description="in other chain" evidence="9 13">
    <location>
        <position position="360"/>
    </location>
    <ligand>
        <name>K(+)</name>
        <dbReference type="ChEBI" id="CHEBI:29103"/>
        <note>ligand shared between two tetrameric partners</note>
    </ligand>
</feature>
<dbReference type="PANTHER" id="PTHR11911:SF111">
    <property type="entry name" value="INOSINE-5'-MONOPHOSPHATE DEHYDROGENASE"/>
    <property type="match status" value="1"/>
</dbReference>
<keyword evidence="6 9" id="KW-0630">Potassium</keyword>
<name>A0A6J4U991_9BACT</name>
<evidence type="ECO:0000256" key="3">
    <source>
        <dbReference type="ARBA" id="ARBA00022723"/>
    </source>
</evidence>
<dbReference type="SUPFAM" id="SSF51412">
    <property type="entry name" value="Inosine monophosphate dehydrogenase (IMPDH)"/>
    <property type="match status" value="1"/>
</dbReference>
<dbReference type="PANTHER" id="PTHR11911">
    <property type="entry name" value="INOSINE-5-MONOPHOSPHATE DEHYDROGENASE RELATED"/>
    <property type="match status" value="1"/>
</dbReference>
<evidence type="ECO:0000259" key="17">
    <source>
        <dbReference type="PROSITE" id="PS51371"/>
    </source>
</evidence>
<dbReference type="CDD" id="cd00381">
    <property type="entry name" value="IMPDH"/>
    <property type="match status" value="1"/>
</dbReference>
<evidence type="ECO:0000256" key="16">
    <source>
        <dbReference type="SAM" id="MobiDB-lite"/>
    </source>
</evidence>
<feature type="active site" description="Thioimidate intermediate" evidence="9 10">
    <location>
        <position position="365"/>
    </location>
</feature>
<evidence type="ECO:0000256" key="7">
    <source>
        <dbReference type="ARBA" id="ARBA00023002"/>
    </source>
</evidence>
<dbReference type="EC" id="1.1.1.205" evidence="9"/>
<comment type="cofactor">
    <cofactor evidence="9">
        <name>K(+)</name>
        <dbReference type="ChEBI" id="CHEBI:29103"/>
    </cofactor>
</comment>
<gene>
    <name evidence="9" type="primary">guaB</name>
    <name evidence="18" type="ORF">AVDCRST_MAG49-1304</name>
</gene>
<comment type="pathway">
    <text evidence="9">Purine metabolism; XMP biosynthesis via de novo pathway; XMP from IMP: step 1/1.</text>
</comment>
<reference evidence="18" key="1">
    <citation type="submission" date="2020-02" db="EMBL/GenBank/DDBJ databases">
        <authorList>
            <person name="Meier V. D."/>
        </authorList>
    </citation>
    <scope>NUCLEOTIDE SEQUENCE</scope>
    <source>
        <strain evidence="18">AVDCRST_MAG49</strain>
    </source>
</reference>
<dbReference type="NCBIfam" id="TIGR01302">
    <property type="entry name" value="IMP_dehydrog"/>
    <property type="match status" value="1"/>
</dbReference>
<dbReference type="UniPathway" id="UPA00601">
    <property type="reaction ID" value="UER00295"/>
</dbReference>
<dbReference type="PROSITE" id="PS51371">
    <property type="entry name" value="CBS"/>
    <property type="match status" value="2"/>
</dbReference>
<comment type="caution">
    <text evidence="9">Lacks conserved residue(s) required for the propagation of feature annotation.</text>
</comment>
<dbReference type="InterPro" id="IPR013785">
    <property type="entry name" value="Aldolase_TIM"/>
</dbReference>
<evidence type="ECO:0000256" key="10">
    <source>
        <dbReference type="PIRSR" id="PIRSR000130-1"/>
    </source>
</evidence>
<evidence type="ECO:0000256" key="12">
    <source>
        <dbReference type="PIRSR" id="PIRSR000130-3"/>
    </source>
</evidence>
<evidence type="ECO:0000256" key="11">
    <source>
        <dbReference type="PIRSR" id="PIRSR000130-2"/>
    </source>
</evidence>
<dbReference type="InterPro" id="IPR046342">
    <property type="entry name" value="CBS_dom_sf"/>
</dbReference>
<keyword evidence="7 9" id="KW-0560">Oxidoreductase</keyword>
<evidence type="ECO:0000256" key="13">
    <source>
        <dbReference type="PIRSR" id="PIRSR000130-4"/>
    </source>
</evidence>
<feature type="binding site" evidence="9 11">
    <location>
        <begin position="398"/>
        <end position="400"/>
    </location>
    <ligand>
        <name>IMP</name>
        <dbReference type="ChEBI" id="CHEBI:58053"/>
    </ligand>
</feature>
<dbReference type="SMART" id="SM01240">
    <property type="entry name" value="IMPDH"/>
    <property type="match status" value="1"/>
</dbReference>
<protein>
    <recommendedName>
        <fullName evidence="9">Inosine-5'-monophosphate dehydrogenase</fullName>
        <shortName evidence="9">IMP dehydrogenase</shortName>
        <shortName evidence="9">IMPD</shortName>
        <shortName evidence="9">IMPDH</shortName>
        <ecNumber evidence="9">1.1.1.205</ecNumber>
    </recommendedName>
</protein>
<evidence type="ECO:0000256" key="2">
    <source>
        <dbReference type="ARBA" id="ARBA00011881"/>
    </source>
</evidence>
<dbReference type="GO" id="GO:0003938">
    <property type="term" value="F:IMP dehydrogenase activity"/>
    <property type="evidence" value="ECO:0007669"/>
    <property type="project" value="UniProtKB-UniRule"/>
</dbReference>
<sequence>MSTTTSHSSRDRIADGLLPDQHAHQPNGLRPGSGPSQGVPGGVLVEAARAVAEAPDQALPMRQDKFAGLGLTFDDVLLLPAYSEVLPADVSTRTRLAGDIMLNIPLVSAAMDTVTEARLAIALAREGGIGVIHRNLSVEDQVAEVDKVKRSESGMIVEPVTLRPDRPVSEALAVMERYHISGVPITEPDGRLVGILTNRDLRFIADIDGPIREVMTSEGLITAPAGTTLEQASAILHRHKVEKLPVVDGDGYLTGLITVKDIQKKIQFPQATKDARGRLRVAAAIGVGADAEERAQALVEKNVDLLIVDIAHGHSAAVVDLVARLKRRLSVPIVAGNVATGAGAEALIAAGADAVKCGVGPGSICTTRVVAGTGVPQVTAIHACATAAARHGIPVIGDGGIQYSGDVAKAIAAGADAVMLGSLLAGVDESPGEVVLFQGERFKEYRGMGSLGAMKARSFSKDRYSQEGVGNVQKLVPEGIEGRVAYKGPLSTIVYQLVGGLRSAMFYAGAADIPSLKRDAQFVQITAAGLRESHPHDVVITKEAPNYRSGG</sequence>
<dbReference type="InterPro" id="IPR001093">
    <property type="entry name" value="IMP_DH_GMPRt"/>
</dbReference>
<feature type="binding site" evidence="12">
    <location>
        <begin position="309"/>
        <end position="311"/>
    </location>
    <ligand>
        <name>NAD(+)</name>
        <dbReference type="ChEBI" id="CHEBI:57540"/>
    </ligand>
</feature>
<organism evidence="18">
    <name type="scientific">uncultured Thermomicrobiales bacterium</name>
    <dbReference type="NCBI Taxonomy" id="1645740"/>
    <lineage>
        <taxon>Bacteria</taxon>
        <taxon>Pseudomonadati</taxon>
        <taxon>Thermomicrobiota</taxon>
        <taxon>Thermomicrobia</taxon>
        <taxon>Thermomicrobiales</taxon>
        <taxon>environmental samples</taxon>
    </lineage>
</organism>
<feature type="domain" description="CBS" evidence="17">
    <location>
        <begin position="215"/>
        <end position="272"/>
    </location>
</feature>
<dbReference type="GO" id="GO:0000166">
    <property type="term" value="F:nucleotide binding"/>
    <property type="evidence" value="ECO:0007669"/>
    <property type="project" value="UniProtKB-UniRule"/>
</dbReference>
<evidence type="ECO:0000256" key="15">
    <source>
        <dbReference type="RuleBase" id="RU003927"/>
    </source>
</evidence>
<comment type="catalytic activity">
    <reaction evidence="9">
        <text>IMP + NAD(+) + H2O = XMP + NADH + H(+)</text>
        <dbReference type="Rhea" id="RHEA:11708"/>
        <dbReference type="ChEBI" id="CHEBI:15377"/>
        <dbReference type="ChEBI" id="CHEBI:15378"/>
        <dbReference type="ChEBI" id="CHEBI:57464"/>
        <dbReference type="ChEBI" id="CHEBI:57540"/>
        <dbReference type="ChEBI" id="CHEBI:57945"/>
        <dbReference type="ChEBI" id="CHEBI:58053"/>
        <dbReference type="EC" id="1.1.1.205"/>
    </reaction>
</comment>
<dbReference type="InterPro" id="IPR000644">
    <property type="entry name" value="CBS_dom"/>
</dbReference>
<evidence type="ECO:0000256" key="1">
    <source>
        <dbReference type="ARBA" id="ARBA00005502"/>
    </source>
</evidence>
<dbReference type="SUPFAM" id="SSF54631">
    <property type="entry name" value="CBS-domain pair"/>
    <property type="match status" value="1"/>
</dbReference>
<feature type="domain" description="CBS" evidence="17">
    <location>
        <begin position="155"/>
        <end position="214"/>
    </location>
</feature>
<keyword evidence="4" id="KW-0677">Repeat</keyword>
<dbReference type="PIRSF" id="PIRSF000130">
    <property type="entry name" value="IMPDH"/>
    <property type="match status" value="1"/>
</dbReference>
<feature type="active site" description="Proton acceptor" evidence="9 10">
    <location>
        <position position="463"/>
    </location>
</feature>
<keyword evidence="3 9" id="KW-0479">Metal-binding</keyword>
<dbReference type="Pfam" id="PF00571">
    <property type="entry name" value="CBS"/>
    <property type="match status" value="2"/>
</dbReference>
<comment type="function">
    <text evidence="9">Catalyzes the conversion of inosine 5'-phosphate (IMP) to xanthosine 5'-phosphate (XMP), the first committed and rate-limiting step in the de novo synthesis of guanine nucleotides, and therefore plays an important role in the regulation of cell growth.</text>
</comment>
<dbReference type="CDD" id="cd04601">
    <property type="entry name" value="CBS_pair_IMPDH"/>
    <property type="match status" value="1"/>
</dbReference>
<proteinExistence type="inferred from homology"/>
<dbReference type="FunFam" id="3.20.20.70:FF:000003">
    <property type="entry name" value="GMP reductase"/>
    <property type="match status" value="1"/>
</dbReference>
<feature type="binding site" evidence="9">
    <location>
        <position position="534"/>
    </location>
    <ligand>
        <name>K(+)</name>
        <dbReference type="ChEBI" id="CHEBI:29103"/>
        <note>ligand shared between two tetrameric partners</note>
    </ligand>
</feature>
<feature type="compositionally biased region" description="Low complexity" evidence="16">
    <location>
        <begin position="32"/>
        <end position="41"/>
    </location>
</feature>
<evidence type="ECO:0000313" key="18">
    <source>
        <dbReference type="EMBL" id="CAA9544415.1"/>
    </source>
</evidence>
<keyword evidence="9" id="KW-0658">Purine biosynthesis</keyword>
<dbReference type="GO" id="GO:0006177">
    <property type="term" value="P:GMP biosynthetic process"/>
    <property type="evidence" value="ECO:0007669"/>
    <property type="project" value="UniProtKB-UniRule"/>
</dbReference>
<feature type="binding site" evidence="9">
    <location>
        <position position="533"/>
    </location>
    <ligand>
        <name>K(+)</name>
        <dbReference type="ChEBI" id="CHEBI:29103"/>
        <note>ligand shared between two tetrameric partners</note>
    </ligand>
</feature>
<feature type="binding site" evidence="9">
    <location>
        <position position="532"/>
    </location>
    <ligand>
        <name>K(+)</name>
        <dbReference type="ChEBI" id="CHEBI:29103"/>
        <note>ligand shared between two tetrameric partners</note>
    </ligand>
</feature>
<feature type="binding site" description="in other chain" evidence="9 13">
    <location>
        <position position="362"/>
    </location>
    <ligand>
        <name>K(+)</name>
        <dbReference type="ChEBI" id="CHEBI:29103"/>
        <note>ligand shared between two tetrameric partners</note>
    </ligand>
</feature>
<evidence type="ECO:0000256" key="4">
    <source>
        <dbReference type="ARBA" id="ARBA00022737"/>
    </source>
</evidence>
<comment type="subunit">
    <text evidence="2 9">Homotetramer.</text>
</comment>
<evidence type="ECO:0000256" key="8">
    <source>
        <dbReference type="ARBA" id="ARBA00023122"/>
    </source>
</evidence>
<feature type="binding site" evidence="9 11">
    <location>
        <begin position="445"/>
        <end position="449"/>
    </location>
    <ligand>
        <name>IMP</name>
        <dbReference type="ChEBI" id="CHEBI:58053"/>
    </ligand>
</feature>
<dbReference type="HAMAP" id="MF_01964">
    <property type="entry name" value="IMPDH"/>
    <property type="match status" value="1"/>
</dbReference>
<dbReference type="Pfam" id="PF00478">
    <property type="entry name" value="IMPDH"/>
    <property type="match status" value="1"/>
</dbReference>
<dbReference type="AlphaFoldDB" id="A0A6J4U991"/>
<feature type="binding site" evidence="9 11">
    <location>
        <begin position="421"/>
        <end position="422"/>
    </location>
    <ligand>
        <name>IMP</name>
        <dbReference type="ChEBI" id="CHEBI:58053"/>
    </ligand>
</feature>
<feature type="binding site" evidence="9 12">
    <location>
        <begin position="358"/>
        <end position="360"/>
    </location>
    <ligand>
        <name>NAD(+)</name>
        <dbReference type="ChEBI" id="CHEBI:57540"/>
    </ligand>
</feature>
<feature type="binding site" evidence="9">
    <location>
        <position position="309"/>
    </location>
    <ligand>
        <name>NAD(+)</name>
        <dbReference type="ChEBI" id="CHEBI:57540"/>
    </ligand>
</feature>
<comment type="activity regulation">
    <text evidence="9">Mycophenolic acid (MPA) is a non-competitive inhibitor that prevents formation of the closed enzyme conformation by binding to the same site as the amobile flap. In contrast, mizoribine monophosphate (MZP) is a competitive inhibitor that induces the closed conformation. MPA is a potent inhibitor of mammalian IMPDHs but a poor inhibitor of the bacterial enzymes. MZP is a more potent inhibitor of bacterial IMPDH.</text>
</comment>
<keyword evidence="5 9" id="KW-0332">GMP biosynthesis</keyword>
<dbReference type="GO" id="GO:0046872">
    <property type="term" value="F:metal ion binding"/>
    <property type="evidence" value="ECO:0007669"/>
    <property type="project" value="UniProtKB-UniRule"/>
</dbReference>
<evidence type="ECO:0000256" key="9">
    <source>
        <dbReference type="HAMAP-Rule" id="MF_01964"/>
    </source>
</evidence>
<feature type="binding site" evidence="9 11">
    <location>
        <position position="363"/>
    </location>
    <ligand>
        <name>IMP</name>
        <dbReference type="ChEBI" id="CHEBI:58053"/>
    </ligand>
</feature>
<feature type="binding site" description="in other chain" evidence="9 13">
    <location>
        <position position="365"/>
    </location>
    <ligand>
        <name>K(+)</name>
        <dbReference type="ChEBI" id="CHEBI:29103"/>
        <note>ligand shared between two tetrameric partners</note>
    </ligand>
</feature>
<keyword evidence="8 14" id="KW-0129">CBS domain</keyword>
<accession>A0A6J4U991</accession>
<evidence type="ECO:0000256" key="5">
    <source>
        <dbReference type="ARBA" id="ARBA00022749"/>
    </source>
</evidence>
<dbReference type="GO" id="GO:0006183">
    <property type="term" value="P:GTP biosynthetic process"/>
    <property type="evidence" value="ECO:0007669"/>
    <property type="project" value="TreeGrafter"/>
</dbReference>
<evidence type="ECO:0000256" key="6">
    <source>
        <dbReference type="ARBA" id="ARBA00022958"/>
    </source>
</evidence>
<feature type="region of interest" description="Disordered" evidence="16">
    <location>
        <begin position="18"/>
        <end position="41"/>
    </location>
</feature>